<evidence type="ECO:0000259" key="1">
    <source>
        <dbReference type="Pfam" id="PF10006"/>
    </source>
</evidence>
<reference evidence="2 3" key="1">
    <citation type="submission" date="2018-05" db="EMBL/GenBank/DDBJ databases">
        <title>Genomic Encyclopedia of Type Strains, Phase IV (KMG-IV): sequencing the most valuable type-strain genomes for metagenomic binning, comparative biology and taxonomic classification.</title>
        <authorList>
            <person name="Goeker M."/>
        </authorList>
    </citation>
    <scope>NUCLEOTIDE SEQUENCE [LARGE SCALE GENOMIC DNA]</scope>
    <source>
        <strain evidence="2 3">DSM 23606</strain>
    </source>
</reference>
<dbReference type="InterPro" id="IPR018720">
    <property type="entry name" value="DUF2249"/>
</dbReference>
<evidence type="ECO:0000313" key="3">
    <source>
        <dbReference type="Proteomes" id="UP000246569"/>
    </source>
</evidence>
<dbReference type="Proteomes" id="UP000246569">
    <property type="component" value="Unassembled WGS sequence"/>
</dbReference>
<dbReference type="RefSeq" id="WP_110018819.1">
    <property type="nucleotide sequence ID" value="NZ_QGTJ01000006.1"/>
</dbReference>
<accession>A0A317MV09</accession>
<dbReference type="AlphaFoldDB" id="A0A317MV09"/>
<gene>
    <name evidence="2" type="ORF">C7443_106157</name>
</gene>
<dbReference type="SUPFAM" id="SSF64307">
    <property type="entry name" value="SirA-like"/>
    <property type="match status" value="1"/>
</dbReference>
<proteinExistence type="predicted"/>
<dbReference type="Pfam" id="PF10006">
    <property type="entry name" value="DUF2249"/>
    <property type="match status" value="1"/>
</dbReference>
<dbReference type="InterPro" id="IPR036868">
    <property type="entry name" value="TusA-like_sf"/>
</dbReference>
<protein>
    <submittedName>
        <fullName evidence="2">Uncharacterized protein DUF2249</fullName>
    </submittedName>
</protein>
<dbReference type="EMBL" id="QGTJ01000006">
    <property type="protein sequence ID" value="PWV61143.1"/>
    <property type="molecule type" value="Genomic_DNA"/>
</dbReference>
<organism evidence="2 3">
    <name type="scientific">Plasticicumulans acidivorans</name>
    <dbReference type="NCBI Taxonomy" id="886464"/>
    <lineage>
        <taxon>Bacteria</taxon>
        <taxon>Pseudomonadati</taxon>
        <taxon>Pseudomonadota</taxon>
        <taxon>Gammaproteobacteria</taxon>
        <taxon>Candidatus Competibacteraceae</taxon>
        <taxon>Plasticicumulans</taxon>
    </lineage>
</organism>
<dbReference type="OrthoDB" id="5958858at2"/>
<keyword evidence="3" id="KW-1185">Reference proteome</keyword>
<feature type="domain" description="DUF2249" evidence="1">
    <location>
        <begin position="11"/>
        <end position="76"/>
    </location>
</feature>
<evidence type="ECO:0000313" key="2">
    <source>
        <dbReference type="EMBL" id="PWV61143.1"/>
    </source>
</evidence>
<sequence length="98" mass="10908">MSTPRARECRLDVSELEAPEPLFIALDALDALQAGEYLHLIHRREPYPLYAHLLERQCAWRILRNGAGVYEALLWHLSDPLASAACAASHDNPLSGSC</sequence>
<name>A0A317MV09_9GAMM</name>
<comment type="caution">
    <text evidence="2">The sequence shown here is derived from an EMBL/GenBank/DDBJ whole genome shotgun (WGS) entry which is preliminary data.</text>
</comment>